<dbReference type="Proteomes" id="UP000186940">
    <property type="component" value="Unassembled WGS sequence"/>
</dbReference>
<feature type="transmembrane region" description="Helical" evidence="1">
    <location>
        <begin position="45"/>
        <end position="62"/>
    </location>
</feature>
<evidence type="ECO:0000313" key="3">
    <source>
        <dbReference type="EMBL" id="OFV67980.1"/>
    </source>
</evidence>
<evidence type="ECO:0000256" key="1">
    <source>
        <dbReference type="SAM" id="Phobius"/>
    </source>
</evidence>
<keyword evidence="1" id="KW-0812">Transmembrane</keyword>
<dbReference type="PANTHER" id="PTHR37810:SF5">
    <property type="entry name" value="IMMUNITY PROTEIN SDPI"/>
    <property type="match status" value="1"/>
</dbReference>
<dbReference type="STRING" id="1838285.SCAL_000620"/>
<keyword evidence="4" id="KW-1185">Reference proteome</keyword>
<dbReference type="Pfam" id="PF07853">
    <property type="entry name" value="DUF1648"/>
    <property type="match status" value="1"/>
</dbReference>
<dbReference type="AlphaFoldDB" id="A0A1F2P9D1"/>
<evidence type="ECO:0000313" key="4">
    <source>
        <dbReference type="Proteomes" id="UP000186940"/>
    </source>
</evidence>
<proteinExistence type="predicted"/>
<feature type="transmembrane region" description="Helical" evidence="1">
    <location>
        <begin position="7"/>
        <end position="25"/>
    </location>
</feature>
<dbReference type="PANTHER" id="PTHR37810">
    <property type="entry name" value="IMMUNITY PROTEIN SDPI"/>
    <property type="match status" value="1"/>
</dbReference>
<keyword evidence="1" id="KW-1133">Transmembrane helix</keyword>
<dbReference type="GO" id="GO:0009636">
    <property type="term" value="P:response to toxic substance"/>
    <property type="evidence" value="ECO:0007669"/>
    <property type="project" value="TreeGrafter"/>
</dbReference>
<dbReference type="InterPro" id="IPR012867">
    <property type="entry name" value="DUF1648"/>
</dbReference>
<evidence type="ECO:0000259" key="2">
    <source>
        <dbReference type="Pfam" id="PF07853"/>
    </source>
</evidence>
<keyword evidence="1" id="KW-0472">Membrane</keyword>
<sequence>MNMRKSEIIVLGIILFSFIVGIYFYPQMPEQMASHWNAQGQMDGYMSKFWGLFLMPLISVALF</sequence>
<gene>
    <name evidence="3" type="ORF">SCAL_000620</name>
</gene>
<name>A0A1F2P9D1_9EURY</name>
<dbReference type="EMBL" id="LYOS01000002">
    <property type="protein sequence ID" value="OFV67980.1"/>
    <property type="molecule type" value="Genomic_DNA"/>
</dbReference>
<protein>
    <submittedName>
        <fullName evidence="3">Membrane protein containing DUF1648</fullName>
    </submittedName>
</protein>
<accession>A0A1F2P9D1</accession>
<reference evidence="3" key="1">
    <citation type="submission" date="2016-05" db="EMBL/GenBank/DDBJ databases">
        <title>Microbial consortia oxidize butane by reversing methanogenesis.</title>
        <authorList>
            <person name="Laso-Perez R."/>
            <person name="Richter M."/>
            <person name="Wegener G."/>
            <person name="Musat F."/>
        </authorList>
    </citation>
    <scope>NUCLEOTIDE SEQUENCE [LARGE SCALE GENOMIC DNA]</scope>
    <source>
        <strain evidence="3">BOX2</strain>
    </source>
</reference>
<feature type="domain" description="DUF1648" evidence="2">
    <location>
        <begin position="13"/>
        <end position="59"/>
    </location>
</feature>
<organism evidence="3 4">
    <name type="scientific">Candidatus Syntropharchaeum caldarium</name>
    <dbReference type="NCBI Taxonomy" id="1838285"/>
    <lineage>
        <taxon>Archaea</taxon>
        <taxon>Methanobacteriati</taxon>
        <taxon>Methanobacteriota</taxon>
        <taxon>Stenosarchaea group</taxon>
        <taxon>Methanomicrobia</taxon>
        <taxon>Methanosarcinales</taxon>
        <taxon>ANME-2 cluster</taxon>
        <taxon>Candidatus Syntropharchaeum</taxon>
    </lineage>
</organism>
<comment type="caution">
    <text evidence="3">The sequence shown here is derived from an EMBL/GenBank/DDBJ whole genome shotgun (WGS) entry which is preliminary data.</text>
</comment>